<dbReference type="Gramene" id="OE9A054140T1">
    <property type="protein sequence ID" value="OE9A054140C1"/>
    <property type="gene ID" value="OE9A054140"/>
</dbReference>
<dbReference type="InterPro" id="IPR011990">
    <property type="entry name" value="TPR-like_helical_dom_sf"/>
</dbReference>
<feature type="repeat" description="PPR" evidence="3">
    <location>
        <begin position="108"/>
        <end position="142"/>
    </location>
</feature>
<evidence type="ECO:0000256" key="3">
    <source>
        <dbReference type="PROSITE-ProRule" id="PRU00708"/>
    </source>
</evidence>
<reference evidence="4 5" key="1">
    <citation type="submission" date="2019-12" db="EMBL/GenBank/DDBJ databases">
        <authorList>
            <person name="Alioto T."/>
            <person name="Alioto T."/>
            <person name="Gomez Garrido J."/>
        </authorList>
    </citation>
    <scope>NUCLEOTIDE SEQUENCE [LARGE SCALE GENOMIC DNA]</scope>
</reference>
<proteinExistence type="inferred from homology"/>
<dbReference type="Pfam" id="PF13041">
    <property type="entry name" value="PPR_2"/>
    <property type="match status" value="1"/>
</dbReference>
<dbReference type="InterPro" id="IPR002885">
    <property type="entry name" value="PPR_rpt"/>
</dbReference>
<evidence type="ECO:0008006" key="6">
    <source>
        <dbReference type="Google" id="ProtNLM"/>
    </source>
</evidence>
<dbReference type="EMBL" id="CACTIH010005483">
    <property type="protein sequence ID" value="CAA2994858.1"/>
    <property type="molecule type" value="Genomic_DNA"/>
</dbReference>
<gene>
    <name evidence="4" type="ORF">OLEA9_A054140</name>
</gene>
<evidence type="ECO:0000256" key="1">
    <source>
        <dbReference type="ARBA" id="ARBA00007626"/>
    </source>
</evidence>
<comment type="caution">
    <text evidence="4">The sequence shown here is derived from an EMBL/GenBank/DDBJ whole genome shotgun (WGS) entry which is preliminary data.</text>
</comment>
<organism evidence="4 5">
    <name type="scientific">Olea europaea subsp. europaea</name>
    <dbReference type="NCBI Taxonomy" id="158383"/>
    <lineage>
        <taxon>Eukaryota</taxon>
        <taxon>Viridiplantae</taxon>
        <taxon>Streptophyta</taxon>
        <taxon>Embryophyta</taxon>
        <taxon>Tracheophyta</taxon>
        <taxon>Spermatophyta</taxon>
        <taxon>Magnoliopsida</taxon>
        <taxon>eudicotyledons</taxon>
        <taxon>Gunneridae</taxon>
        <taxon>Pentapetalae</taxon>
        <taxon>asterids</taxon>
        <taxon>lamiids</taxon>
        <taxon>Lamiales</taxon>
        <taxon>Oleaceae</taxon>
        <taxon>Oleeae</taxon>
        <taxon>Olea</taxon>
    </lineage>
</organism>
<protein>
    <recommendedName>
        <fullName evidence="6">Pentatricopeptide repeat-containing protein</fullName>
    </recommendedName>
</protein>
<dbReference type="Gene3D" id="1.25.40.10">
    <property type="entry name" value="Tetratricopeptide repeat domain"/>
    <property type="match status" value="1"/>
</dbReference>
<evidence type="ECO:0000313" key="4">
    <source>
        <dbReference type="EMBL" id="CAA2994858.1"/>
    </source>
</evidence>
<dbReference type="PROSITE" id="PS51375">
    <property type="entry name" value="PPR"/>
    <property type="match status" value="1"/>
</dbReference>
<dbReference type="AlphaFoldDB" id="A0A8S0SRC9"/>
<dbReference type="NCBIfam" id="TIGR00756">
    <property type="entry name" value="PPR"/>
    <property type="match status" value="1"/>
</dbReference>
<keyword evidence="5" id="KW-1185">Reference proteome</keyword>
<sequence>MLPEAKSLLQTIVSRKGKDSASVVFATILETKGTQRSDLYVFDGLINAYLESDSVSDAIQCFRLSKKRKIRVAFDACKNILEHLMKLKSFKLAWEFHKEILEFGYPASLYFFNILMHKFCKEGEMRVAQSIFDEIRKWGLRPSVVSFNTLMNGYVSCSILLNFQGKELRSPFFEALWLGIPFWRSLASYFS</sequence>
<keyword evidence="2" id="KW-0677">Repeat</keyword>
<comment type="similarity">
    <text evidence="1">Belongs to the PPR family. P subfamily.</text>
</comment>
<evidence type="ECO:0000313" key="5">
    <source>
        <dbReference type="Proteomes" id="UP000594638"/>
    </source>
</evidence>
<evidence type="ECO:0000256" key="2">
    <source>
        <dbReference type="ARBA" id="ARBA00022737"/>
    </source>
</evidence>
<dbReference type="PANTHER" id="PTHR47941">
    <property type="entry name" value="PENTATRICOPEPTIDE REPEAT-CONTAINING PROTEIN 3, MITOCHONDRIAL"/>
    <property type="match status" value="1"/>
</dbReference>
<accession>A0A8S0SRC9</accession>
<name>A0A8S0SRC9_OLEEU</name>
<dbReference type="OrthoDB" id="185373at2759"/>
<dbReference type="Proteomes" id="UP000594638">
    <property type="component" value="Unassembled WGS sequence"/>
</dbReference>